<evidence type="ECO:0000313" key="3">
    <source>
        <dbReference type="Proteomes" id="UP001331761"/>
    </source>
</evidence>
<dbReference type="AlphaFoldDB" id="A0AAN8IXP4"/>
<protein>
    <submittedName>
        <fullName evidence="2">Uncharacterized protein</fullName>
    </submittedName>
</protein>
<comment type="caution">
    <text evidence="2">The sequence shown here is derived from an EMBL/GenBank/DDBJ whole genome shotgun (WGS) entry which is preliminary data.</text>
</comment>
<organism evidence="2 3">
    <name type="scientific">Trichostrongylus colubriformis</name>
    <name type="common">Black scour worm</name>
    <dbReference type="NCBI Taxonomy" id="6319"/>
    <lineage>
        <taxon>Eukaryota</taxon>
        <taxon>Metazoa</taxon>
        <taxon>Ecdysozoa</taxon>
        <taxon>Nematoda</taxon>
        <taxon>Chromadorea</taxon>
        <taxon>Rhabditida</taxon>
        <taxon>Rhabditina</taxon>
        <taxon>Rhabditomorpha</taxon>
        <taxon>Strongyloidea</taxon>
        <taxon>Trichostrongylidae</taxon>
        <taxon>Trichostrongylus</taxon>
    </lineage>
</organism>
<sequence>MFRICILAVLGFATHATYYNQAPTSGYGAAPSTSYDMPPPAPYYPPPLVLGPIILPELPAPPEFLVPERSHHRPGKDRHRDRCKCRRIEDACFGSTTGECFRPEITIVRGKDCMAIVTCGAGDYTLETHESAMLSSGIGISKTIRCSRRRWQTRDVTGALVDASSLRCIPPVTTTTSTAAPAA</sequence>
<evidence type="ECO:0000313" key="2">
    <source>
        <dbReference type="EMBL" id="KAK5968419.1"/>
    </source>
</evidence>
<name>A0AAN8IXP4_TRICO</name>
<dbReference type="Proteomes" id="UP001331761">
    <property type="component" value="Unassembled WGS sequence"/>
</dbReference>
<feature type="signal peptide" evidence="1">
    <location>
        <begin position="1"/>
        <end position="16"/>
    </location>
</feature>
<proteinExistence type="predicted"/>
<keyword evidence="1" id="KW-0732">Signal</keyword>
<gene>
    <name evidence="2" type="ORF">GCK32_013790</name>
</gene>
<evidence type="ECO:0000256" key="1">
    <source>
        <dbReference type="SAM" id="SignalP"/>
    </source>
</evidence>
<feature type="chain" id="PRO_5043049669" evidence="1">
    <location>
        <begin position="17"/>
        <end position="183"/>
    </location>
</feature>
<dbReference type="EMBL" id="WIXE01021397">
    <property type="protein sequence ID" value="KAK5968419.1"/>
    <property type="molecule type" value="Genomic_DNA"/>
</dbReference>
<reference evidence="2 3" key="1">
    <citation type="submission" date="2019-10" db="EMBL/GenBank/DDBJ databases">
        <title>Assembly and Annotation for the nematode Trichostrongylus colubriformis.</title>
        <authorList>
            <person name="Martin J."/>
        </authorList>
    </citation>
    <scope>NUCLEOTIDE SEQUENCE [LARGE SCALE GENOMIC DNA]</scope>
    <source>
        <strain evidence="2">G859</strain>
        <tissue evidence="2">Whole worm</tissue>
    </source>
</reference>
<keyword evidence="3" id="KW-1185">Reference proteome</keyword>
<accession>A0AAN8IXP4</accession>